<keyword evidence="1" id="KW-1133">Transmembrane helix</keyword>
<keyword evidence="1" id="KW-0812">Transmembrane</keyword>
<comment type="caution">
    <text evidence="3">The sequence shown here is derived from an EMBL/GenBank/DDBJ whole genome shotgun (WGS) entry which is preliminary data.</text>
</comment>
<evidence type="ECO:0000313" key="4">
    <source>
        <dbReference type="Proteomes" id="UP000518300"/>
    </source>
</evidence>
<dbReference type="Pfam" id="PF07811">
    <property type="entry name" value="TadE"/>
    <property type="match status" value="1"/>
</dbReference>
<protein>
    <submittedName>
        <fullName evidence="3">Pilus assembly protein</fullName>
    </submittedName>
</protein>
<dbReference type="Proteomes" id="UP000518300">
    <property type="component" value="Unassembled WGS sequence"/>
</dbReference>
<feature type="domain" description="TadE-like" evidence="2">
    <location>
        <begin position="6"/>
        <end position="48"/>
    </location>
</feature>
<keyword evidence="4" id="KW-1185">Reference proteome</keyword>
<gene>
    <name evidence="3" type="ORF">HG543_19035</name>
</gene>
<accession>A0A848LI05</accession>
<name>A0A848LI05_9BACT</name>
<feature type="transmembrane region" description="Helical" evidence="1">
    <location>
        <begin position="12"/>
        <end position="32"/>
    </location>
</feature>
<evidence type="ECO:0000256" key="1">
    <source>
        <dbReference type="SAM" id="Phobius"/>
    </source>
</evidence>
<evidence type="ECO:0000259" key="2">
    <source>
        <dbReference type="Pfam" id="PF07811"/>
    </source>
</evidence>
<sequence>MTRESGQAAVETALTLPLVLFVLLGSLQLFLLSQARLLAQYGAFQATRVGSLNHGACRPMTHAALLSVLPAVHSFLGDATLAGATPGERLGSAFGRFRDNHYRGYKGPGWTDAGTDSEALIWLVREQPRPTPADVVAFDQPLPRAGRREPLRLEVRMIFWAPLRIPLADWVFSRIAAARLGLESYTAQNPLMLTQQANWEREASQTLAPRTAAELSRRIGLGHYMFPIEVSSTMRMMTPPRLSEFAEPECAAPGFNP</sequence>
<proteinExistence type="predicted"/>
<reference evidence="3 4" key="1">
    <citation type="submission" date="2020-04" db="EMBL/GenBank/DDBJ databases">
        <title>Draft genome of Pyxidicoccus fallax type strain.</title>
        <authorList>
            <person name="Whitworth D.E."/>
        </authorList>
    </citation>
    <scope>NUCLEOTIDE SEQUENCE [LARGE SCALE GENOMIC DNA]</scope>
    <source>
        <strain evidence="3 4">DSM 14698</strain>
    </source>
</reference>
<dbReference type="AlphaFoldDB" id="A0A848LI05"/>
<dbReference type="EMBL" id="JABBJJ010000083">
    <property type="protein sequence ID" value="NMO16938.1"/>
    <property type="molecule type" value="Genomic_DNA"/>
</dbReference>
<dbReference type="InterPro" id="IPR012495">
    <property type="entry name" value="TadE-like_dom"/>
</dbReference>
<organism evidence="3 4">
    <name type="scientific">Pyxidicoccus fallax</name>
    <dbReference type="NCBI Taxonomy" id="394095"/>
    <lineage>
        <taxon>Bacteria</taxon>
        <taxon>Pseudomonadati</taxon>
        <taxon>Myxococcota</taxon>
        <taxon>Myxococcia</taxon>
        <taxon>Myxococcales</taxon>
        <taxon>Cystobacterineae</taxon>
        <taxon>Myxococcaceae</taxon>
        <taxon>Pyxidicoccus</taxon>
    </lineage>
</organism>
<keyword evidence="1" id="KW-0472">Membrane</keyword>
<dbReference type="RefSeq" id="WP_169346225.1">
    <property type="nucleotide sequence ID" value="NZ_JABBJJ010000083.1"/>
</dbReference>
<evidence type="ECO:0000313" key="3">
    <source>
        <dbReference type="EMBL" id="NMO16938.1"/>
    </source>
</evidence>